<dbReference type="GO" id="GO:0016829">
    <property type="term" value="F:lyase activity"/>
    <property type="evidence" value="ECO:0007669"/>
    <property type="project" value="UniProtKB-KW"/>
</dbReference>
<evidence type="ECO:0000256" key="2">
    <source>
        <dbReference type="ARBA" id="ARBA00004721"/>
    </source>
</evidence>
<protein>
    <recommendedName>
        <fullName evidence="10">Terpene synthase</fullName>
    </recommendedName>
</protein>
<keyword evidence="3" id="KW-0479">Metal-binding</keyword>
<reference evidence="8 9" key="1">
    <citation type="submission" date="2024-12" db="EMBL/GenBank/DDBJ databases">
        <title>The unique morphological basis and parallel evolutionary history of personate flowers in Penstemon.</title>
        <authorList>
            <person name="Depatie T.H."/>
            <person name="Wessinger C.A."/>
        </authorList>
    </citation>
    <scope>NUCLEOTIDE SEQUENCE [LARGE SCALE GENOMIC DNA]</scope>
    <source>
        <strain evidence="8">WTNN_2</strain>
        <tissue evidence="8">Leaf</tissue>
    </source>
</reference>
<dbReference type="InterPro" id="IPR036965">
    <property type="entry name" value="Terpene_synth_N_sf"/>
</dbReference>
<evidence type="ECO:0000259" key="6">
    <source>
        <dbReference type="Pfam" id="PF01397"/>
    </source>
</evidence>
<dbReference type="InterPro" id="IPR008949">
    <property type="entry name" value="Isoprenoid_synthase_dom_sf"/>
</dbReference>
<comment type="pathway">
    <text evidence="2">Secondary metabolite biosynthesis; terpenoid biosynthesis.</text>
</comment>
<dbReference type="SUPFAM" id="SSF48239">
    <property type="entry name" value="Terpenoid cyclases/Protein prenyltransferases"/>
    <property type="match status" value="1"/>
</dbReference>
<organism evidence="8 9">
    <name type="scientific">Penstemon smallii</name>
    <dbReference type="NCBI Taxonomy" id="265156"/>
    <lineage>
        <taxon>Eukaryota</taxon>
        <taxon>Viridiplantae</taxon>
        <taxon>Streptophyta</taxon>
        <taxon>Embryophyta</taxon>
        <taxon>Tracheophyta</taxon>
        <taxon>Spermatophyta</taxon>
        <taxon>Magnoliopsida</taxon>
        <taxon>eudicotyledons</taxon>
        <taxon>Gunneridae</taxon>
        <taxon>Pentapetalae</taxon>
        <taxon>asterids</taxon>
        <taxon>lamiids</taxon>
        <taxon>Lamiales</taxon>
        <taxon>Plantaginaceae</taxon>
        <taxon>Cheloneae</taxon>
        <taxon>Penstemon</taxon>
    </lineage>
</organism>
<dbReference type="SFLD" id="SFLDS00005">
    <property type="entry name" value="Isoprenoid_Synthase_Type_I"/>
    <property type="match status" value="1"/>
</dbReference>
<sequence>MAEENNTTIETIILIDTIERLGLGYHFEDEIEKQLEQIYKFHHLNSQEYDLYTTALQFRLLRQHRHNIPCDVFNKFKDNNNDDKFDDKFASNAKELLSLYQAAHLRMHGENILEEALVFTRHHLNRMLPQLVSPFRDEVKQALEQPVHTGIPRIEARKYISIYETNHDAKSEMILKLAKLDFNFLQNLYKKELILLMRWWNNCGVKSKVSYSRERIVASYLWGVTCHFEPQYSYVRIAYAKSVELLTKINDTYDNYATVEEANLFTEILERWDINEINKLPTDCMRIIYKCTLNLYEDYEREAIEQEKIFAVPYAIEAVKQICRAYFKKMKWFTERQLPTFDEYISNSWITSCIYVFYTFIVPGMKSVSKENIDWLTSDEPSRLIVGASNITRHLNDLTSYEREKRNGIMLTGIECYMKHYGVSKQEAMKKFVELADEGWKDVNTEWINSNNNNNYSIPKDYFEGVLNYARSGEVFYRKSDFYSDPEGLAQQIIDLFVDPIII</sequence>
<evidence type="ECO:0008006" key="10">
    <source>
        <dbReference type="Google" id="ProtNLM"/>
    </source>
</evidence>
<dbReference type="InterPro" id="IPR034741">
    <property type="entry name" value="Terpene_cyclase-like_1_C"/>
</dbReference>
<dbReference type="FunFam" id="1.50.10.130:FF:000001">
    <property type="entry name" value="Isoprene synthase, chloroplastic"/>
    <property type="match status" value="1"/>
</dbReference>
<dbReference type="AlphaFoldDB" id="A0ABD3RIC5"/>
<dbReference type="Pfam" id="PF03936">
    <property type="entry name" value="Terpene_synth_C"/>
    <property type="match status" value="1"/>
</dbReference>
<dbReference type="Gene3D" id="1.50.10.130">
    <property type="entry name" value="Terpene synthase, N-terminal domain"/>
    <property type="match status" value="1"/>
</dbReference>
<gene>
    <name evidence="8" type="ORF">ACJIZ3_013891</name>
</gene>
<dbReference type="PANTHER" id="PTHR31225">
    <property type="entry name" value="OS04G0344100 PROTEIN-RELATED"/>
    <property type="match status" value="1"/>
</dbReference>
<evidence type="ECO:0000256" key="5">
    <source>
        <dbReference type="ARBA" id="ARBA00023239"/>
    </source>
</evidence>
<proteinExistence type="predicted"/>
<evidence type="ECO:0000313" key="8">
    <source>
        <dbReference type="EMBL" id="KAL3812623.1"/>
    </source>
</evidence>
<dbReference type="GO" id="GO:0046872">
    <property type="term" value="F:metal ion binding"/>
    <property type="evidence" value="ECO:0007669"/>
    <property type="project" value="UniProtKB-KW"/>
</dbReference>
<dbReference type="CDD" id="cd00684">
    <property type="entry name" value="Terpene_cyclase_plant_C1"/>
    <property type="match status" value="1"/>
</dbReference>
<dbReference type="Proteomes" id="UP001634393">
    <property type="component" value="Unassembled WGS sequence"/>
</dbReference>
<keyword evidence="5" id="KW-0456">Lyase</keyword>
<dbReference type="InterPro" id="IPR044814">
    <property type="entry name" value="Terpene_cyclase_plant_C1"/>
</dbReference>
<evidence type="ECO:0000256" key="1">
    <source>
        <dbReference type="ARBA" id="ARBA00001946"/>
    </source>
</evidence>
<dbReference type="InterPro" id="IPR008930">
    <property type="entry name" value="Terpenoid_cyclase/PrenylTrfase"/>
</dbReference>
<evidence type="ECO:0000256" key="3">
    <source>
        <dbReference type="ARBA" id="ARBA00022723"/>
    </source>
</evidence>
<dbReference type="InterPro" id="IPR001906">
    <property type="entry name" value="Terpene_synth_N"/>
</dbReference>
<dbReference type="Pfam" id="PF01397">
    <property type="entry name" value="Terpene_synth"/>
    <property type="match status" value="1"/>
</dbReference>
<dbReference type="FunFam" id="1.10.600.10:FF:000007">
    <property type="entry name" value="Isoprene synthase, chloroplastic"/>
    <property type="match status" value="1"/>
</dbReference>
<feature type="domain" description="Terpene synthase N-terminal" evidence="6">
    <location>
        <begin position="5"/>
        <end position="143"/>
    </location>
</feature>
<keyword evidence="4" id="KW-0460">Magnesium</keyword>
<dbReference type="EMBL" id="JBJXBP010000008">
    <property type="protein sequence ID" value="KAL3812623.1"/>
    <property type="molecule type" value="Genomic_DNA"/>
</dbReference>
<dbReference type="PANTHER" id="PTHR31225:SF253">
    <property type="entry name" value="SESQUITERPENE SYNTHASE 31"/>
    <property type="match status" value="1"/>
</dbReference>
<keyword evidence="9" id="KW-1185">Reference proteome</keyword>
<dbReference type="SUPFAM" id="SSF48576">
    <property type="entry name" value="Terpenoid synthases"/>
    <property type="match status" value="1"/>
</dbReference>
<evidence type="ECO:0000259" key="7">
    <source>
        <dbReference type="Pfam" id="PF03936"/>
    </source>
</evidence>
<comment type="cofactor">
    <cofactor evidence="1">
        <name>Mg(2+)</name>
        <dbReference type="ChEBI" id="CHEBI:18420"/>
    </cofactor>
</comment>
<comment type="caution">
    <text evidence="8">The sequence shown here is derived from an EMBL/GenBank/DDBJ whole genome shotgun (WGS) entry which is preliminary data.</text>
</comment>
<accession>A0ABD3RIC5</accession>
<evidence type="ECO:0000256" key="4">
    <source>
        <dbReference type="ARBA" id="ARBA00022842"/>
    </source>
</evidence>
<dbReference type="InterPro" id="IPR050148">
    <property type="entry name" value="Terpene_synthase-like"/>
</dbReference>
<dbReference type="SFLD" id="SFLDG01019">
    <property type="entry name" value="Terpene_Cyclase_Like_1_C_Termi"/>
    <property type="match status" value="1"/>
</dbReference>
<name>A0ABD3RIC5_9LAMI</name>
<dbReference type="InterPro" id="IPR005630">
    <property type="entry name" value="Terpene_synthase_metal-bd"/>
</dbReference>
<feature type="domain" description="Terpene synthase metal-binding" evidence="7">
    <location>
        <begin position="202"/>
        <end position="442"/>
    </location>
</feature>
<dbReference type="Gene3D" id="1.10.600.10">
    <property type="entry name" value="Farnesyl Diphosphate Synthase"/>
    <property type="match status" value="1"/>
</dbReference>
<evidence type="ECO:0000313" key="9">
    <source>
        <dbReference type="Proteomes" id="UP001634393"/>
    </source>
</evidence>